<protein>
    <submittedName>
        <fullName evidence="1">Uncharacterized protein</fullName>
    </submittedName>
</protein>
<sequence>IYLFIAPVREFNISSIPHFCLGDPPYFWSMDPLGSIPMNQETQALLGTLPPLYTSVHGDSWDNLQYLAASEYIRYRGFDPTESKYAQSQGYPIFEVPGDEGFEILDLEEFCEEYPPNKGKFYIKL</sequence>
<dbReference type="AlphaFoldDB" id="A0A9P5P9Y0"/>
<keyword evidence="2" id="KW-1185">Reference proteome</keyword>
<reference evidence="1" key="1">
    <citation type="submission" date="2020-11" db="EMBL/GenBank/DDBJ databases">
        <authorList>
            <consortium name="DOE Joint Genome Institute"/>
            <person name="Ahrendt S."/>
            <person name="Riley R."/>
            <person name="Andreopoulos W."/>
            <person name="Labutti K."/>
            <person name="Pangilinan J."/>
            <person name="Ruiz-Duenas F.J."/>
            <person name="Barrasa J.M."/>
            <person name="Sanchez-Garcia M."/>
            <person name="Camarero S."/>
            <person name="Miyauchi S."/>
            <person name="Serrano A."/>
            <person name="Linde D."/>
            <person name="Babiker R."/>
            <person name="Drula E."/>
            <person name="Ayuso-Fernandez I."/>
            <person name="Pacheco R."/>
            <person name="Padilla G."/>
            <person name="Ferreira P."/>
            <person name="Barriuso J."/>
            <person name="Kellner H."/>
            <person name="Castanera R."/>
            <person name="Alfaro M."/>
            <person name="Ramirez L."/>
            <person name="Pisabarro A.G."/>
            <person name="Kuo A."/>
            <person name="Tritt A."/>
            <person name="Lipzen A."/>
            <person name="He G."/>
            <person name="Yan M."/>
            <person name="Ng V."/>
            <person name="Cullen D."/>
            <person name="Martin F."/>
            <person name="Rosso M.-N."/>
            <person name="Henrissat B."/>
            <person name="Hibbett D."/>
            <person name="Martinez A.T."/>
            <person name="Grigoriev I.V."/>
        </authorList>
    </citation>
    <scope>NUCLEOTIDE SEQUENCE</scope>
    <source>
        <strain evidence="1">AH 40177</strain>
    </source>
</reference>
<proteinExistence type="predicted"/>
<dbReference type="Proteomes" id="UP000772434">
    <property type="component" value="Unassembled WGS sequence"/>
</dbReference>
<name>A0A9P5P9Y0_9AGAR</name>
<evidence type="ECO:0000313" key="1">
    <source>
        <dbReference type="EMBL" id="KAF9058947.1"/>
    </source>
</evidence>
<dbReference type="OrthoDB" id="2953266at2759"/>
<dbReference type="EMBL" id="JADNRY010000335">
    <property type="protein sequence ID" value="KAF9058947.1"/>
    <property type="molecule type" value="Genomic_DNA"/>
</dbReference>
<organism evidence="1 2">
    <name type="scientific">Rhodocollybia butyracea</name>
    <dbReference type="NCBI Taxonomy" id="206335"/>
    <lineage>
        <taxon>Eukaryota</taxon>
        <taxon>Fungi</taxon>
        <taxon>Dikarya</taxon>
        <taxon>Basidiomycota</taxon>
        <taxon>Agaricomycotina</taxon>
        <taxon>Agaricomycetes</taxon>
        <taxon>Agaricomycetidae</taxon>
        <taxon>Agaricales</taxon>
        <taxon>Marasmiineae</taxon>
        <taxon>Omphalotaceae</taxon>
        <taxon>Rhodocollybia</taxon>
    </lineage>
</organism>
<feature type="non-terminal residue" evidence="1">
    <location>
        <position position="1"/>
    </location>
</feature>
<gene>
    <name evidence="1" type="ORF">BDP27DRAFT_1239741</name>
</gene>
<comment type="caution">
    <text evidence="1">The sequence shown here is derived from an EMBL/GenBank/DDBJ whole genome shotgun (WGS) entry which is preliminary data.</text>
</comment>
<evidence type="ECO:0000313" key="2">
    <source>
        <dbReference type="Proteomes" id="UP000772434"/>
    </source>
</evidence>
<accession>A0A9P5P9Y0</accession>